<proteinExistence type="inferred from homology"/>
<dbReference type="Pfam" id="PF01872">
    <property type="entry name" value="RibD_C"/>
    <property type="match status" value="1"/>
</dbReference>
<dbReference type="UniPathway" id="UPA00275"/>
<dbReference type="SUPFAM" id="SSF53927">
    <property type="entry name" value="Cytidine deaminase-like"/>
    <property type="match status" value="1"/>
</dbReference>
<dbReference type="InterPro" id="IPR002125">
    <property type="entry name" value="CMP_dCMP_dom"/>
</dbReference>
<dbReference type="NCBIfam" id="TIGR00326">
    <property type="entry name" value="eubact_ribD"/>
    <property type="match status" value="1"/>
</dbReference>
<evidence type="ECO:0000256" key="7">
    <source>
        <dbReference type="ARBA" id="ARBA00013173"/>
    </source>
</evidence>
<evidence type="ECO:0000313" key="12">
    <source>
        <dbReference type="Proteomes" id="UP000254920"/>
    </source>
</evidence>
<dbReference type="Proteomes" id="UP000254920">
    <property type="component" value="Unassembled WGS sequence"/>
</dbReference>
<evidence type="ECO:0000256" key="8">
    <source>
        <dbReference type="ARBA" id="ARBA00019930"/>
    </source>
</evidence>
<dbReference type="PANTHER" id="PTHR11079">
    <property type="entry name" value="CYTOSINE DEAMINASE FAMILY MEMBER"/>
    <property type="match status" value="1"/>
</dbReference>
<dbReference type="InterPro" id="IPR002734">
    <property type="entry name" value="RibDG_C"/>
</dbReference>
<dbReference type="Gene3D" id="3.40.140.10">
    <property type="entry name" value="Cytidine Deaminase, domain 2"/>
    <property type="match status" value="1"/>
</dbReference>
<name>A0A381DLD1_9BACT</name>
<keyword evidence="9" id="KW-0511">Multifunctional enzyme</keyword>
<dbReference type="Pfam" id="PF00383">
    <property type="entry name" value="dCMP_cyt_deam_1"/>
    <property type="match status" value="1"/>
</dbReference>
<dbReference type="GO" id="GO:0008835">
    <property type="term" value="F:diaminohydroxyphosphoribosylaminopyrimidine deaminase activity"/>
    <property type="evidence" value="ECO:0007669"/>
    <property type="project" value="UniProtKB-EC"/>
</dbReference>
<keyword evidence="12" id="KW-1185">Reference proteome</keyword>
<dbReference type="GO" id="GO:0008703">
    <property type="term" value="F:5-amino-6-(5-phosphoribosylamino)uracil reductase activity"/>
    <property type="evidence" value="ECO:0007669"/>
    <property type="project" value="UniProtKB-EC"/>
</dbReference>
<evidence type="ECO:0000256" key="5">
    <source>
        <dbReference type="ARBA" id="ARBA00007417"/>
    </source>
</evidence>
<comment type="similarity">
    <text evidence="5">In the C-terminal section; belongs to the HTP reductase family.</text>
</comment>
<protein>
    <recommendedName>
        <fullName evidence="8">Riboflavin biosynthesis protein RibD</fullName>
        <ecNumber evidence="7">1.1.1.193</ecNumber>
        <ecNumber evidence="6">3.5.4.26</ecNumber>
    </recommendedName>
</protein>
<evidence type="ECO:0000259" key="10">
    <source>
        <dbReference type="PROSITE" id="PS51747"/>
    </source>
</evidence>
<feature type="domain" description="CMP/dCMP-type deaminase" evidence="10">
    <location>
        <begin position="34"/>
        <end position="170"/>
    </location>
</feature>
<dbReference type="CDD" id="cd01284">
    <property type="entry name" value="Riboflavin_deaminase-reductase"/>
    <property type="match status" value="1"/>
</dbReference>
<dbReference type="EC" id="1.1.1.193" evidence="7"/>
<evidence type="ECO:0000256" key="4">
    <source>
        <dbReference type="ARBA" id="ARBA00005259"/>
    </source>
</evidence>
<evidence type="ECO:0000256" key="2">
    <source>
        <dbReference type="ARBA" id="ARBA00004882"/>
    </source>
</evidence>
<keyword evidence="11" id="KW-0560">Oxidoreductase</keyword>
<sequence>MTILTQYIKFLYEAKLNLVSSCYNLFKFLKDDKMNDEFYMDLAINEAWKYQILTYPNPAVGCVICDKFGKILSIQAHKEAGFAHAELNAVISALKCLNKDLNFPSDVKKAYEYAILNHNNLLEGASAYVTLEPCAHYGKTPPCANLLKELKFKKVVIGSNDDTKEASGGEEILKKANINVIKGVLKQRCDELLAPFLAWKNGNFSFFKLAASLNGVISGGIITSDSSRKMVHALRDKISLLAIGGNTVRIDRPLLDARLVDGKAPDIFIYSKQDNFDKNIPLFNVKNRKVIIGQDINFIKNYNICMIEGGENFLKNLPDFVEYILIFFSMNCIDEINFSLNLKLKPLYFGKIDEERYGWFKRI</sequence>
<dbReference type="InterPro" id="IPR004794">
    <property type="entry name" value="Eubact_RibD"/>
</dbReference>
<dbReference type="Gene3D" id="3.40.430.10">
    <property type="entry name" value="Dihydrofolate Reductase, subunit A"/>
    <property type="match status" value="1"/>
</dbReference>
<dbReference type="InterPro" id="IPR016193">
    <property type="entry name" value="Cytidine_deaminase-like"/>
</dbReference>
<accession>A0A381DLD1</accession>
<dbReference type="GO" id="GO:0009231">
    <property type="term" value="P:riboflavin biosynthetic process"/>
    <property type="evidence" value="ECO:0007669"/>
    <property type="project" value="UniProtKB-UniPathway"/>
</dbReference>
<evidence type="ECO:0000256" key="1">
    <source>
        <dbReference type="ARBA" id="ARBA00002151"/>
    </source>
</evidence>
<evidence type="ECO:0000256" key="3">
    <source>
        <dbReference type="ARBA" id="ARBA00004910"/>
    </source>
</evidence>
<dbReference type="STRING" id="32024.GCA_000788295_01114"/>
<evidence type="ECO:0000313" key="11">
    <source>
        <dbReference type="EMBL" id="SUX11291.1"/>
    </source>
</evidence>
<comment type="similarity">
    <text evidence="4">In the N-terminal section; belongs to the cytidine and deoxycytidylate deaminase family.</text>
</comment>
<comment type="pathway">
    <text evidence="2">Cofactor biosynthesis; riboflavin biosynthesis; 5-amino-6-(D-ribitylamino)uracil from GTP: step 2/4.</text>
</comment>
<reference evidence="11 12" key="1">
    <citation type="submission" date="2018-06" db="EMBL/GenBank/DDBJ databases">
        <authorList>
            <consortium name="Pathogen Informatics"/>
            <person name="Doyle S."/>
        </authorList>
    </citation>
    <scope>NUCLEOTIDE SEQUENCE [LARGE SCALE GENOMIC DNA]</scope>
    <source>
        <strain evidence="11 12">NCTC12475</strain>
    </source>
</reference>
<dbReference type="EC" id="3.5.4.26" evidence="6"/>
<evidence type="ECO:0000256" key="9">
    <source>
        <dbReference type="ARBA" id="ARBA00023268"/>
    </source>
</evidence>
<comment type="function">
    <text evidence="1">Converts 2,5-diamino-6-(ribosylamino)-4(3h)-pyrimidinone 5'-phosphate into 5-amino-6-(ribosylamino)-2,4(1h,3h)-pyrimidinedione 5'-phosphate.</text>
</comment>
<dbReference type="PROSITE" id="PS51747">
    <property type="entry name" value="CYT_DCMP_DEAMINASES_2"/>
    <property type="match status" value="1"/>
</dbReference>
<comment type="pathway">
    <text evidence="3">Cofactor biosynthesis; riboflavin biosynthesis; 5-amino-6-(D-ribitylamino)uracil from GTP: step 3/4.</text>
</comment>
<gene>
    <name evidence="11" type="primary">ribD</name>
    <name evidence="11" type="ORF">NCTC12475_01508</name>
</gene>
<evidence type="ECO:0000256" key="6">
    <source>
        <dbReference type="ARBA" id="ARBA00012766"/>
    </source>
</evidence>
<dbReference type="PANTHER" id="PTHR11079:SF162">
    <property type="entry name" value="RIBOFLAVIN BIOSYNTHESIS PROTEIN PYRD, CHLOROPLASTIC"/>
    <property type="match status" value="1"/>
</dbReference>
<dbReference type="SUPFAM" id="SSF53597">
    <property type="entry name" value="Dihydrofolate reductase-like"/>
    <property type="match status" value="1"/>
</dbReference>
<dbReference type="EMBL" id="UFVD01000001">
    <property type="protein sequence ID" value="SUX11291.1"/>
    <property type="molecule type" value="Genomic_DNA"/>
</dbReference>
<dbReference type="AlphaFoldDB" id="A0A381DLD1"/>
<organism evidence="11 12">
    <name type="scientific">Campylobacter sputorum subsp. sputorum</name>
    <dbReference type="NCBI Taxonomy" id="32024"/>
    <lineage>
        <taxon>Bacteria</taxon>
        <taxon>Pseudomonadati</taxon>
        <taxon>Campylobacterota</taxon>
        <taxon>Epsilonproteobacteria</taxon>
        <taxon>Campylobacterales</taxon>
        <taxon>Campylobacteraceae</taxon>
        <taxon>Campylobacter</taxon>
    </lineage>
</organism>
<dbReference type="InterPro" id="IPR024072">
    <property type="entry name" value="DHFR-like_dom_sf"/>
</dbReference>